<comment type="subcellular location">
    <subcellularLocation>
        <location evidence="2 9">Cell membrane</location>
        <topology evidence="2 9">Multi-pass membrane protein</topology>
    </subcellularLocation>
</comment>
<keyword evidence="5 9" id="KW-1003">Cell membrane</keyword>
<accession>A0A0R3SNF9</accession>
<dbReference type="OrthoDB" id="9995836at2759"/>
<dbReference type="InterPro" id="IPR009357">
    <property type="entry name" value="Riboflavin_transptr"/>
</dbReference>
<feature type="signal peptide" evidence="11">
    <location>
        <begin position="1"/>
        <end position="26"/>
    </location>
</feature>
<dbReference type="AlphaFoldDB" id="A0A0R3SNF9"/>
<dbReference type="PANTHER" id="PTHR12929:SF1">
    <property type="entry name" value="SOLUTE CARRIER FAMILY 52, RIBOFLAVIN TRANSPORTER, MEMBER 2"/>
    <property type="match status" value="1"/>
</dbReference>
<feature type="chain" id="PRO_5043131355" description="Riboflavin transporter" evidence="11">
    <location>
        <begin position="27"/>
        <end position="156"/>
    </location>
</feature>
<evidence type="ECO:0000313" key="12">
    <source>
        <dbReference type="EMBL" id="VDL58791.1"/>
    </source>
</evidence>
<evidence type="ECO:0000256" key="8">
    <source>
        <dbReference type="ARBA" id="ARBA00023136"/>
    </source>
</evidence>
<gene>
    <name evidence="12" type="ORF">HDID_LOCUS6473</name>
</gene>
<evidence type="ECO:0000256" key="7">
    <source>
        <dbReference type="ARBA" id="ARBA00022989"/>
    </source>
</evidence>
<feature type="transmembrane region" description="Helical" evidence="9">
    <location>
        <begin position="109"/>
        <end position="132"/>
    </location>
</feature>
<organism evidence="14">
    <name type="scientific">Hymenolepis diminuta</name>
    <name type="common">Rat tapeworm</name>
    <dbReference type="NCBI Taxonomy" id="6216"/>
    <lineage>
        <taxon>Eukaryota</taxon>
        <taxon>Metazoa</taxon>
        <taxon>Spiralia</taxon>
        <taxon>Lophotrochozoa</taxon>
        <taxon>Platyhelminthes</taxon>
        <taxon>Cestoda</taxon>
        <taxon>Eucestoda</taxon>
        <taxon>Cyclophyllidea</taxon>
        <taxon>Hymenolepididae</taxon>
        <taxon>Hymenolepis</taxon>
    </lineage>
</organism>
<evidence type="ECO:0000313" key="14">
    <source>
        <dbReference type="WBParaSite" id="HDID_0000647401-mRNA-1"/>
    </source>
</evidence>
<keyword evidence="7 9" id="KW-1133">Transmembrane helix</keyword>
<dbReference type="PANTHER" id="PTHR12929">
    <property type="entry name" value="SOLUTE CARRIER FAMILY 52"/>
    <property type="match status" value="1"/>
</dbReference>
<dbReference type="GO" id="GO:0032217">
    <property type="term" value="F:riboflavin transmembrane transporter activity"/>
    <property type="evidence" value="ECO:0007669"/>
    <property type="project" value="UniProtKB-UniRule"/>
</dbReference>
<protein>
    <recommendedName>
        <fullName evidence="9">Riboflavin transporter</fullName>
    </recommendedName>
</protein>
<dbReference type="GO" id="GO:0005886">
    <property type="term" value="C:plasma membrane"/>
    <property type="evidence" value="ECO:0007669"/>
    <property type="project" value="UniProtKB-SubCell"/>
</dbReference>
<evidence type="ECO:0000256" key="4">
    <source>
        <dbReference type="ARBA" id="ARBA00022448"/>
    </source>
</evidence>
<comment type="catalytic activity">
    <reaction evidence="1 9">
        <text>riboflavin(in) = riboflavin(out)</text>
        <dbReference type="Rhea" id="RHEA:35015"/>
        <dbReference type="ChEBI" id="CHEBI:57986"/>
    </reaction>
</comment>
<proteinExistence type="inferred from homology"/>
<comment type="caution">
    <text evidence="9">Lacks conserved residue(s) required for the propagation of feature annotation.</text>
</comment>
<reference evidence="14" key="1">
    <citation type="submission" date="2017-02" db="UniProtKB">
        <authorList>
            <consortium name="WormBaseParasite"/>
        </authorList>
    </citation>
    <scope>IDENTIFICATION</scope>
</reference>
<evidence type="ECO:0000256" key="11">
    <source>
        <dbReference type="SAM" id="SignalP"/>
    </source>
</evidence>
<evidence type="ECO:0000256" key="1">
    <source>
        <dbReference type="ARBA" id="ARBA00000215"/>
    </source>
</evidence>
<comment type="function">
    <text evidence="9">Plasma membrane transporter mediating the uptake by cells of the water soluble vitamin B2/riboflavin that plays a key role in biochemical oxidation-reduction reactions of the carbohydrate, lipid, and amino acid metabolism.</text>
</comment>
<reference evidence="12 13" key="2">
    <citation type="submission" date="2018-11" db="EMBL/GenBank/DDBJ databases">
        <authorList>
            <consortium name="Pathogen Informatics"/>
        </authorList>
    </citation>
    <scope>NUCLEOTIDE SEQUENCE [LARGE SCALE GENOMIC DNA]</scope>
</reference>
<feature type="region of interest" description="Disordered" evidence="10">
    <location>
        <begin position="40"/>
        <end position="62"/>
    </location>
</feature>
<keyword evidence="4 9" id="KW-0813">Transport</keyword>
<evidence type="ECO:0000256" key="3">
    <source>
        <dbReference type="ARBA" id="ARBA00006366"/>
    </source>
</evidence>
<sequence>MGLIAATTGLSLLAFFLLDCLPMGLGRSVTLAYQRHHSLPPINENEDSEIKSPEAKPSNAAEQEVQVRTLSPGGLFWVCFLLTGYSSCLTNGLLPSLQSYSTASYNTLTFHLAVSLSGITAPLVALAVTAFYGNDQLGLLVRSVVCCRRNRAMTVS</sequence>
<comment type="similarity">
    <text evidence="3 9">Belongs to the riboflavin transporter family.</text>
</comment>
<dbReference type="Pfam" id="PF06237">
    <property type="entry name" value="SLC52_ribofla_tr"/>
    <property type="match status" value="1"/>
</dbReference>
<feature type="transmembrane region" description="Helical" evidence="9">
    <location>
        <begin position="75"/>
        <end position="97"/>
    </location>
</feature>
<keyword evidence="11" id="KW-0732">Signal</keyword>
<dbReference type="Proteomes" id="UP000274504">
    <property type="component" value="Unassembled WGS sequence"/>
</dbReference>
<evidence type="ECO:0000256" key="10">
    <source>
        <dbReference type="SAM" id="MobiDB-lite"/>
    </source>
</evidence>
<dbReference type="EMBL" id="UYSG01005563">
    <property type="protein sequence ID" value="VDL58791.1"/>
    <property type="molecule type" value="Genomic_DNA"/>
</dbReference>
<dbReference type="WBParaSite" id="HDID_0000647401-mRNA-1">
    <property type="protein sequence ID" value="HDID_0000647401-mRNA-1"/>
    <property type="gene ID" value="HDID_0000647401"/>
</dbReference>
<keyword evidence="8 9" id="KW-0472">Membrane</keyword>
<evidence type="ECO:0000256" key="9">
    <source>
        <dbReference type="RuleBase" id="RU368035"/>
    </source>
</evidence>
<evidence type="ECO:0000256" key="6">
    <source>
        <dbReference type="ARBA" id="ARBA00022692"/>
    </source>
</evidence>
<evidence type="ECO:0000313" key="13">
    <source>
        <dbReference type="Proteomes" id="UP000274504"/>
    </source>
</evidence>
<name>A0A0R3SNF9_HYMDI</name>
<evidence type="ECO:0000256" key="2">
    <source>
        <dbReference type="ARBA" id="ARBA00004651"/>
    </source>
</evidence>
<keyword evidence="6 9" id="KW-0812">Transmembrane</keyword>
<evidence type="ECO:0000256" key="5">
    <source>
        <dbReference type="ARBA" id="ARBA00022475"/>
    </source>
</evidence>